<keyword evidence="2" id="KW-0812">Transmembrane</keyword>
<keyword evidence="2" id="KW-0472">Membrane</keyword>
<keyword evidence="2" id="KW-1133">Transmembrane helix</keyword>
<reference evidence="3 4" key="1">
    <citation type="submission" date="2020-08" db="EMBL/GenBank/DDBJ databases">
        <title>Whole genome shotgun sequence of Actinoplanes ianthinogenes NBRC 13996.</title>
        <authorList>
            <person name="Komaki H."/>
            <person name="Tamura T."/>
        </authorList>
    </citation>
    <scope>NUCLEOTIDE SEQUENCE [LARGE SCALE GENOMIC DNA]</scope>
    <source>
        <strain evidence="3 4">NBRC 13996</strain>
    </source>
</reference>
<dbReference type="Proteomes" id="UP000676967">
    <property type="component" value="Chromosome"/>
</dbReference>
<gene>
    <name evidence="3" type="ORF">Aiant_80320</name>
</gene>
<dbReference type="RefSeq" id="WP_189329796.1">
    <property type="nucleotide sequence ID" value="NZ_AP023356.1"/>
</dbReference>
<feature type="transmembrane region" description="Helical" evidence="2">
    <location>
        <begin position="12"/>
        <end position="34"/>
    </location>
</feature>
<keyword evidence="1" id="KW-0175">Coiled coil</keyword>
<dbReference type="SUPFAM" id="SSF55486">
    <property type="entry name" value="Metalloproteases ('zincins'), catalytic domain"/>
    <property type="match status" value="1"/>
</dbReference>
<sequence>MVDSPEKTPRDVVIFGAIISVLSVSLAIVHLIWPDLRIDAVTLALLVVAVVPWLGRIFARVELPGGWKLEYREFKRSVERELTEKQQQVRELSQRIDRVEQFVVTGDTNADREGRLRSALDAFQQYLAGLGYRGEAPLPRIHIGPLDDPEIRGVYSDDNAFFHGSRNLIVVGRSLADDPAVLLREYSHHILHELAPGTVEDWTGGGLWDAASIHSALADYFPCSFQDDPCFARASAAVWRSLGVLGPGDRCLRDLSRVVQASSVTGDRQNPQQAGWVWASAFWEIRGHVGAATLDPALLDAWRHYPVTATPQAAAATLLDRLGADFPPATHAFASRGLAV</sequence>
<evidence type="ECO:0000313" key="3">
    <source>
        <dbReference type="EMBL" id="BCJ47375.1"/>
    </source>
</evidence>
<feature type="coiled-coil region" evidence="1">
    <location>
        <begin position="75"/>
        <end position="102"/>
    </location>
</feature>
<protein>
    <submittedName>
        <fullName evidence="3">Uncharacterized protein</fullName>
    </submittedName>
</protein>
<evidence type="ECO:0000313" key="4">
    <source>
        <dbReference type="Proteomes" id="UP000676967"/>
    </source>
</evidence>
<organism evidence="3 4">
    <name type="scientific">Actinoplanes ianthinogenes</name>
    <dbReference type="NCBI Taxonomy" id="122358"/>
    <lineage>
        <taxon>Bacteria</taxon>
        <taxon>Bacillati</taxon>
        <taxon>Actinomycetota</taxon>
        <taxon>Actinomycetes</taxon>
        <taxon>Micromonosporales</taxon>
        <taxon>Micromonosporaceae</taxon>
        <taxon>Actinoplanes</taxon>
    </lineage>
</organism>
<proteinExistence type="predicted"/>
<evidence type="ECO:0000256" key="1">
    <source>
        <dbReference type="SAM" id="Coils"/>
    </source>
</evidence>
<name>A0ABN6CQE7_9ACTN</name>
<evidence type="ECO:0000256" key="2">
    <source>
        <dbReference type="SAM" id="Phobius"/>
    </source>
</evidence>
<accession>A0ABN6CQE7</accession>
<keyword evidence="4" id="KW-1185">Reference proteome</keyword>
<dbReference type="EMBL" id="AP023356">
    <property type="protein sequence ID" value="BCJ47375.1"/>
    <property type="molecule type" value="Genomic_DNA"/>
</dbReference>